<dbReference type="PANTHER" id="PTHR43547:SF2">
    <property type="entry name" value="HYBRID SIGNAL TRANSDUCTION HISTIDINE KINASE C"/>
    <property type="match status" value="1"/>
</dbReference>
<dbReference type="SUPFAM" id="SSF47384">
    <property type="entry name" value="Homodimeric domain of signal transducing histidine kinase"/>
    <property type="match status" value="1"/>
</dbReference>
<protein>
    <recommendedName>
        <fullName evidence="2">histidine kinase</fullName>
        <ecNumber evidence="2">2.7.13.3</ecNumber>
    </recommendedName>
</protein>
<name>A0A7C9MLH3_9BACT</name>
<dbReference type="InterPro" id="IPR029016">
    <property type="entry name" value="GAF-like_dom_sf"/>
</dbReference>
<keyword evidence="3" id="KW-0597">Phosphoprotein</keyword>
<keyword evidence="5" id="KW-0418">Kinase</keyword>
<dbReference type="InterPro" id="IPR036890">
    <property type="entry name" value="HATPase_C_sf"/>
</dbReference>
<dbReference type="SMART" id="SM00388">
    <property type="entry name" value="HisKA"/>
    <property type="match status" value="1"/>
</dbReference>
<dbReference type="OrthoDB" id="9787818at2"/>
<gene>
    <name evidence="5" type="ORF">GTA51_11505</name>
</gene>
<dbReference type="CDD" id="cd00075">
    <property type="entry name" value="HATPase"/>
    <property type="match status" value="1"/>
</dbReference>
<dbReference type="Gene3D" id="1.10.287.130">
    <property type="match status" value="1"/>
</dbReference>
<evidence type="ECO:0000256" key="2">
    <source>
        <dbReference type="ARBA" id="ARBA00012438"/>
    </source>
</evidence>
<sequence length="493" mass="54584">MADSYDFPDIQERLLALEEAFADHNSYRFKKTMAELRRAVKMRANTTALAQAEILDSRKETERNRKQCVDLQAKLKTVVDRFEGSFTAFEKFRKAIRVVELMRSHEDLPAVLDRIKELFGLRAVSLLLDAGEYAPFEPPGARLAEATALRKGLAALMPKATGPGPFMGSIKAVPDPGFFFGPGFCAERKVLLLGSCFIYPLRDKFGPQKLVGILSFFDSNPDRYTSEKGSEFATHFADILGYTIVDVTDRKKAERLREDVERMTRHDLKSPLTAVLTLPQLLRRDGNLTERQNDMLSLMQHAGYRMLHMINQSLDLYRMERGVYELSPQSVDLLPILDNIAGELRGVIEATDLSLEVTVRGRARAEDDVFAVRGEEMLLYTMLSNLIKNALEASPAGAKATVALTEGRTLDVAVHNAGVVPATIRDRFFAKFATAGKKDGTGLGAYGAKLIAQIHGAKIAMATSEQKGTTVTVAFPKPRTPEKTVAVRAGILK</sequence>
<accession>A0A7C9MLH3</accession>
<dbReference type="CDD" id="cd00082">
    <property type="entry name" value="HisKA"/>
    <property type="match status" value="1"/>
</dbReference>
<dbReference type="RefSeq" id="WP_160961233.1">
    <property type="nucleotide sequence ID" value="NZ_WVUD01000019.1"/>
</dbReference>
<dbReference type="GO" id="GO:0000155">
    <property type="term" value="F:phosphorelay sensor kinase activity"/>
    <property type="evidence" value="ECO:0007669"/>
    <property type="project" value="InterPro"/>
</dbReference>
<feature type="domain" description="Histidine kinase" evidence="4">
    <location>
        <begin position="263"/>
        <end position="479"/>
    </location>
</feature>
<dbReference type="InterPro" id="IPR003594">
    <property type="entry name" value="HATPase_dom"/>
</dbReference>
<dbReference type="PROSITE" id="PS50109">
    <property type="entry name" value="HIS_KIN"/>
    <property type="match status" value="1"/>
</dbReference>
<dbReference type="EMBL" id="WVUD01000019">
    <property type="protein sequence ID" value="MYL83753.1"/>
    <property type="molecule type" value="Genomic_DNA"/>
</dbReference>
<dbReference type="SUPFAM" id="SSF55874">
    <property type="entry name" value="ATPase domain of HSP90 chaperone/DNA topoisomerase II/histidine kinase"/>
    <property type="match status" value="1"/>
</dbReference>
<dbReference type="AlphaFoldDB" id="A0A7C9MLH3"/>
<dbReference type="InterPro" id="IPR003661">
    <property type="entry name" value="HisK_dim/P_dom"/>
</dbReference>
<dbReference type="Pfam" id="PF00512">
    <property type="entry name" value="HisKA"/>
    <property type="match status" value="1"/>
</dbReference>
<dbReference type="Gene3D" id="3.30.565.10">
    <property type="entry name" value="Histidine kinase-like ATPase, C-terminal domain"/>
    <property type="match status" value="1"/>
</dbReference>
<keyword evidence="5" id="KW-0808">Transferase</keyword>
<evidence type="ECO:0000256" key="1">
    <source>
        <dbReference type="ARBA" id="ARBA00000085"/>
    </source>
</evidence>
<dbReference type="InterPro" id="IPR036097">
    <property type="entry name" value="HisK_dim/P_sf"/>
</dbReference>
<comment type="catalytic activity">
    <reaction evidence="1">
        <text>ATP + protein L-histidine = ADP + protein N-phospho-L-histidine.</text>
        <dbReference type="EC" id="2.7.13.3"/>
    </reaction>
</comment>
<reference evidence="5 6" key="1">
    <citation type="submission" date="2020-01" db="EMBL/GenBank/DDBJ databases">
        <title>Genome sequence of Desulfovibrio aerotolerans DSM 16695(T).</title>
        <authorList>
            <person name="Karnachuk O."/>
            <person name="Avakyan M."/>
            <person name="Mardanov A."/>
            <person name="Kadnikov V."/>
            <person name="Ravin N."/>
        </authorList>
    </citation>
    <scope>NUCLEOTIDE SEQUENCE [LARGE SCALE GENOMIC DNA]</scope>
    <source>
        <strain evidence="5 6">DSM 16695</strain>
    </source>
</reference>
<organism evidence="5 6">
    <name type="scientific">Solidesulfovibrio aerotolerans</name>
    <dbReference type="NCBI Taxonomy" id="295255"/>
    <lineage>
        <taxon>Bacteria</taxon>
        <taxon>Pseudomonadati</taxon>
        <taxon>Thermodesulfobacteriota</taxon>
        <taxon>Desulfovibrionia</taxon>
        <taxon>Desulfovibrionales</taxon>
        <taxon>Desulfovibrionaceae</taxon>
        <taxon>Solidesulfovibrio</taxon>
    </lineage>
</organism>
<comment type="caution">
    <text evidence="5">The sequence shown here is derived from an EMBL/GenBank/DDBJ whole genome shotgun (WGS) entry which is preliminary data.</text>
</comment>
<keyword evidence="6" id="KW-1185">Reference proteome</keyword>
<dbReference type="SMART" id="SM00387">
    <property type="entry name" value="HATPase_c"/>
    <property type="match status" value="1"/>
</dbReference>
<dbReference type="PANTHER" id="PTHR43547">
    <property type="entry name" value="TWO-COMPONENT HISTIDINE KINASE"/>
    <property type="match status" value="1"/>
</dbReference>
<dbReference type="Gene3D" id="3.30.450.40">
    <property type="match status" value="1"/>
</dbReference>
<evidence type="ECO:0000313" key="6">
    <source>
        <dbReference type="Proteomes" id="UP000482487"/>
    </source>
</evidence>
<evidence type="ECO:0000259" key="4">
    <source>
        <dbReference type="PROSITE" id="PS50109"/>
    </source>
</evidence>
<dbReference type="Proteomes" id="UP000482487">
    <property type="component" value="Unassembled WGS sequence"/>
</dbReference>
<evidence type="ECO:0000313" key="5">
    <source>
        <dbReference type="EMBL" id="MYL83753.1"/>
    </source>
</evidence>
<dbReference type="EC" id="2.7.13.3" evidence="2"/>
<evidence type="ECO:0000256" key="3">
    <source>
        <dbReference type="ARBA" id="ARBA00022553"/>
    </source>
</evidence>
<dbReference type="Pfam" id="PF02518">
    <property type="entry name" value="HATPase_c"/>
    <property type="match status" value="1"/>
</dbReference>
<proteinExistence type="predicted"/>
<dbReference type="InterPro" id="IPR005467">
    <property type="entry name" value="His_kinase_dom"/>
</dbReference>